<evidence type="ECO:0000313" key="1">
    <source>
        <dbReference type="EMBL" id="UYG96769.1"/>
    </source>
</evidence>
<proteinExistence type="predicted"/>
<organism evidence="1 2">
    <name type="scientific">Cytobacillus firmus</name>
    <name type="common">Bacillus firmus</name>
    <dbReference type="NCBI Taxonomy" id="1399"/>
    <lineage>
        <taxon>Bacteria</taxon>
        <taxon>Bacillati</taxon>
        <taxon>Bacillota</taxon>
        <taxon>Bacilli</taxon>
        <taxon>Bacillales</taxon>
        <taxon>Bacillaceae</taxon>
        <taxon>Cytobacillus</taxon>
    </lineage>
</organism>
<dbReference type="AlphaFoldDB" id="A0AA46P7A4"/>
<accession>A0AA46P7A4</accession>
<dbReference type="Proteomes" id="UP001163104">
    <property type="component" value="Chromosome"/>
</dbReference>
<dbReference type="RefSeq" id="WP_048009075.1">
    <property type="nucleotide sequence ID" value="NZ_CP084990.1"/>
</dbReference>
<gene>
    <name evidence="1" type="ORF">OD459_06990</name>
</gene>
<protein>
    <submittedName>
        <fullName evidence="1">Uncharacterized protein</fullName>
    </submittedName>
</protein>
<sequence length="94" mass="11057">MGYILPVTSYQYNQYAEREIGTKYDPFRFVPVARISAQSNEKAFRHELPLDFQRRSTKSITKERENTQTRNTRKIAEETYGELTGKGRFISECI</sequence>
<name>A0AA46P7A4_CYTFI</name>
<dbReference type="EMBL" id="CP107027">
    <property type="protein sequence ID" value="UYG96769.1"/>
    <property type="molecule type" value="Genomic_DNA"/>
</dbReference>
<reference evidence="1" key="1">
    <citation type="submission" date="2022-10" db="EMBL/GenBank/DDBJ databases">
        <title>Mechanism of multi-heavy metal repair in Cytobacillus Firmus M7.</title>
        <authorList>
            <person name="Li X."/>
            <person name="Yu C."/>
        </authorList>
    </citation>
    <scope>NUCLEOTIDE SEQUENCE</scope>
    <source>
        <strain evidence="1">M7</strain>
    </source>
</reference>
<evidence type="ECO:0000313" key="2">
    <source>
        <dbReference type="Proteomes" id="UP001163104"/>
    </source>
</evidence>